<feature type="domain" description="Beta-lactamase-related" evidence="2">
    <location>
        <begin position="176"/>
        <end position="496"/>
    </location>
</feature>
<evidence type="ECO:0000256" key="1">
    <source>
        <dbReference type="ARBA" id="ARBA00022729"/>
    </source>
</evidence>
<dbReference type="PANTHER" id="PTHR46825">
    <property type="entry name" value="D-ALANYL-D-ALANINE-CARBOXYPEPTIDASE/ENDOPEPTIDASE AMPH"/>
    <property type="match status" value="1"/>
</dbReference>
<dbReference type="GO" id="GO:0016787">
    <property type="term" value="F:hydrolase activity"/>
    <property type="evidence" value="ECO:0007669"/>
    <property type="project" value="UniProtKB-KW"/>
</dbReference>
<dbReference type="InterPro" id="IPR050491">
    <property type="entry name" value="AmpC-like"/>
</dbReference>
<proteinExistence type="predicted"/>
<feature type="domain" description="SbsA Ig-like" evidence="3">
    <location>
        <begin position="59"/>
        <end position="159"/>
    </location>
</feature>
<name>A0ABV8MQH5_9NEIS</name>
<reference evidence="5" key="1">
    <citation type="journal article" date="2019" name="Int. J. Syst. Evol. Microbiol.">
        <title>The Global Catalogue of Microorganisms (GCM) 10K type strain sequencing project: providing services to taxonomists for standard genome sequencing and annotation.</title>
        <authorList>
            <consortium name="The Broad Institute Genomics Platform"/>
            <consortium name="The Broad Institute Genome Sequencing Center for Infectious Disease"/>
            <person name="Wu L."/>
            <person name="Ma J."/>
        </authorList>
    </citation>
    <scope>NUCLEOTIDE SEQUENCE [LARGE SCALE GENOMIC DNA]</scope>
    <source>
        <strain evidence="5">LMG 29894</strain>
    </source>
</reference>
<keyword evidence="1" id="KW-0732">Signal</keyword>
<dbReference type="Pfam" id="PF00144">
    <property type="entry name" value="Beta-lactamase"/>
    <property type="match status" value="1"/>
</dbReference>
<dbReference type="EMBL" id="JBHSBU010000001">
    <property type="protein sequence ID" value="MFC4159106.1"/>
    <property type="molecule type" value="Genomic_DNA"/>
</dbReference>
<sequence>MAFTRSSPISWLLAGLLLPLGLGGCNDDSGSDTPVTPPVQAQPECLGPIEGLAVPAGSPQVLYTSRSHDSIDAATNSLVVAAFTAALDPNSIDANSITVRNESGTAVTGRVRYDSTLPGIVFDPAELLAGNQRYSARLSTSIKSSTGQPLSREYCWQFKVAGARRDTEEQRQIQIIVDQSTEQYDIPGTAMSIRYPDGTTWSTTSGYADLTTRQPMTANTRFRIGSNTKPLVATAILQLAGAGRVGLDDPATKTLGPVMQTYLPTYNIAPITVRNLLQHTSGLGNFTTNQTWGTAFESQPMAFYHPYELLQYANNVPNRPAYGTFSYSNTNYVLLGLMLPYLSGTLYEEAVEEWVLRPHGLNGTSIPRMGDITLPTPFSRGYYVDSLTGLFSDVTIRDPSTVWSSGDVISTTEDLAKIATLLGRGTLLTPAMQQQRMQFIPFTGESNLSYGLGIVRDNGANLIGHQGGMIGYTSQMYYVPDKDVSLSFFYNRTLAMPDYSAVMTYKVLQKLWPTRPVPASSVMLRQEAAYAGEQRRPGFLTEY</sequence>
<organism evidence="4 5">
    <name type="scientific">Chitinimonas lacunae</name>
    <dbReference type="NCBI Taxonomy" id="1963018"/>
    <lineage>
        <taxon>Bacteria</taxon>
        <taxon>Pseudomonadati</taxon>
        <taxon>Pseudomonadota</taxon>
        <taxon>Betaproteobacteria</taxon>
        <taxon>Neisseriales</taxon>
        <taxon>Chitinibacteraceae</taxon>
        <taxon>Chitinimonas</taxon>
    </lineage>
</organism>
<dbReference type="SUPFAM" id="SSF56601">
    <property type="entry name" value="beta-lactamase/transpeptidase-like"/>
    <property type="match status" value="1"/>
</dbReference>
<dbReference type="InterPro" id="IPR012338">
    <property type="entry name" value="Beta-lactam/transpept-like"/>
</dbReference>
<dbReference type="InterPro" id="IPR001466">
    <property type="entry name" value="Beta-lactam-related"/>
</dbReference>
<keyword evidence="4" id="KW-0378">Hydrolase</keyword>
<keyword evidence="5" id="KW-1185">Reference proteome</keyword>
<dbReference type="InterPro" id="IPR032812">
    <property type="entry name" value="SbsA_Ig"/>
</dbReference>
<gene>
    <name evidence="4" type="ORF">ACFOW7_07020</name>
</gene>
<evidence type="ECO:0000259" key="3">
    <source>
        <dbReference type="Pfam" id="PF13205"/>
    </source>
</evidence>
<dbReference type="PANTHER" id="PTHR46825:SF7">
    <property type="entry name" value="D-ALANYL-D-ALANINE CARBOXYPEPTIDASE"/>
    <property type="match status" value="1"/>
</dbReference>
<dbReference type="RefSeq" id="WP_378162505.1">
    <property type="nucleotide sequence ID" value="NZ_JBHSBU010000001.1"/>
</dbReference>
<dbReference type="PROSITE" id="PS51257">
    <property type="entry name" value="PROKAR_LIPOPROTEIN"/>
    <property type="match status" value="1"/>
</dbReference>
<dbReference type="Pfam" id="PF13205">
    <property type="entry name" value="Big_5"/>
    <property type="match status" value="1"/>
</dbReference>
<evidence type="ECO:0000313" key="4">
    <source>
        <dbReference type="EMBL" id="MFC4159106.1"/>
    </source>
</evidence>
<accession>A0ABV8MQH5</accession>
<comment type="caution">
    <text evidence="4">The sequence shown here is derived from an EMBL/GenBank/DDBJ whole genome shotgun (WGS) entry which is preliminary data.</text>
</comment>
<evidence type="ECO:0000259" key="2">
    <source>
        <dbReference type="Pfam" id="PF00144"/>
    </source>
</evidence>
<dbReference type="Proteomes" id="UP001595791">
    <property type="component" value="Unassembled WGS sequence"/>
</dbReference>
<protein>
    <submittedName>
        <fullName evidence="4">Serine hydrolase</fullName>
    </submittedName>
</protein>
<dbReference type="Gene3D" id="3.40.710.10">
    <property type="entry name" value="DD-peptidase/beta-lactamase superfamily"/>
    <property type="match status" value="1"/>
</dbReference>
<evidence type="ECO:0000313" key="5">
    <source>
        <dbReference type="Proteomes" id="UP001595791"/>
    </source>
</evidence>